<dbReference type="PANTHER" id="PTHR33194:SF4">
    <property type="entry name" value="CCHC-TYPE DOMAIN-CONTAINING PROTEIN"/>
    <property type="match status" value="1"/>
</dbReference>
<sequence length="441" mass="50900">MPSAVTTTTQSVTFSSAVVNKQEQEQNQQSQSEQQRAEETQRVISTVPNFDGTGAEGWFSNLLRKFRELDLEPETMLYYTKYKFSGQSLIWYYENFSKFDNFSTFVKLFRLQFIEISSSNPFFSSSTKVGDRKPSSSSTTTSLPTFSADSFAIRSPTDTVENILQKIVIEDIIKNPKTFTGKENISTWIEEVEHLFITSKWPEDLRLQYIPQFLKNDAKKWYKDNQSIILLWNEFKTQIKKAYTSTYEITIAFQRLKNYQQTNNQTVKQYYTEVIKLCREADPKMSEQIKLQHLLDNLKPSIKLKVIEKNPKTVAEFLEYSKTVEDLNTLISRDQNLSNFVSDNLTVVANNVSSPTIGSQTYVAPPRRSNHNNPSPHHHNSISNQIEPSYPTNESSTQPQSSSQNYSANNYNSNTNHQQRQSQSKGWASRGYTQRRGSHFQ</sequence>
<dbReference type="AlphaFoldDB" id="A0A8S2TZW2"/>
<evidence type="ECO:0000313" key="3">
    <source>
        <dbReference type="EMBL" id="CAF1526615.1"/>
    </source>
</evidence>
<feature type="region of interest" description="Disordered" evidence="1">
    <location>
        <begin position="355"/>
        <end position="441"/>
    </location>
</feature>
<evidence type="ECO:0000313" key="4">
    <source>
        <dbReference type="EMBL" id="CAF4313358.1"/>
    </source>
</evidence>
<feature type="region of interest" description="Disordered" evidence="1">
    <location>
        <begin position="16"/>
        <end position="40"/>
    </location>
</feature>
<gene>
    <name evidence="3" type="ORF">OVA965_LOCUS38047</name>
    <name evidence="4" type="ORF">TMI583_LOCUS39187</name>
</gene>
<feature type="compositionally biased region" description="Low complexity" evidence="1">
    <location>
        <begin position="16"/>
        <end position="34"/>
    </location>
</feature>
<evidence type="ECO:0000259" key="2">
    <source>
        <dbReference type="Pfam" id="PF19259"/>
    </source>
</evidence>
<dbReference type="Pfam" id="PF19259">
    <property type="entry name" value="Ty3_capsid"/>
    <property type="match status" value="1"/>
</dbReference>
<feature type="compositionally biased region" description="Low complexity" evidence="1">
    <location>
        <begin position="398"/>
        <end position="419"/>
    </location>
</feature>
<proteinExistence type="predicted"/>
<evidence type="ECO:0000313" key="5">
    <source>
        <dbReference type="Proteomes" id="UP000682733"/>
    </source>
</evidence>
<dbReference type="InterPro" id="IPR045358">
    <property type="entry name" value="Ty3_capsid"/>
</dbReference>
<feature type="region of interest" description="Disordered" evidence="1">
    <location>
        <begin position="123"/>
        <end position="142"/>
    </location>
</feature>
<organism evidence="4 5">
    <name type="scientific">Didymodactylos carnosus</name>
    <dbReference type="NCBI Taxonomy" id="1234261"/>
    <lineage>
        <taxon>Eukaryota</taxon>
        <taxon>Metazoa</taxon>
        <taxon>Spiralia</taxon>
        <taxon>Gnathifera</taxon>
        <taxon>Rotifera</taxon>
        <taxon>Eurotatoria</taxon>
        <taxon>Bdelloidea</taxon>
        <taxon>Philodinida</taxon>
        <taxon>Philodinidae</taxon>
        <taxon>Didymodactylos</taxon>
    </lineage>
</organism>
<accession>A0A8S2TZW2</accession>
<feature type="compositionally biased region" description="Polar residues" evidence="1">
    <location>
        <begin position="385"/>
        <end position="397"/>
    </location>
</feature>
<dbReference type="EMBL" id="CAJNOK010036914">
    <property type="protein sequence ID" value="CAF1526615.1"/>
    <property type="molecule type" value="Genomic_DNA"/>
</dbReference>
<dbReference type="EMBL" id="CAJOBA010059100">
    <property type="protein sequence ID" value="CAF4313358.1"/>
    <property type="molecule type" value="Genomic_DNA"/>
</dbReference>
<dbReference type="Proteomes" id="UP000677228">
    <property type="component" value="Unassembled WGS sequence"/>
</dbReference>
<evidence type="ECO:0000256" key="1">
    <source>
        <dbReference type="SAM" id="MobiDB-lite"/>
    </source>
</evidence>
<protein>
    <recommendedName>
        <fullName evidence="2">Ty3 transposon capsid-like protein domain-containing protein</fullName>
    </recommendedName>
</protein>
<dbReference type="PANTHER" id="PTHR33194">
    <property type="entry name" value="ZINC KNUCKLE DOMAINCONTAINING PROTEIN"/>
    <property type="match status" value="1"/>
</dbReference>
<comment type="caution">
    <text evidence="4">The sequence shown here is derived from an EMBL/GenBank/DDBJ whole genome shotgun (WGS) entry which is preliminary data.</text>
</comment>
<name>A0A8S2TZW2_9BILA</name>
<reference evidence="4" key="1">
    <citation type="submission" date="2021-02" db="EMBL/GenBank/DDBJ databases">
        <authorList>
            <person name="Nowell W R."/>
        </authorList>
    </citation>
    <scope>NUCLEOTIDE SEQUENCE</scope>
</reference>
<dbReference type="Proteomes" id="UP000682733">
    <property type="component" value="Unassembled WGS sequence"/>
</dbReference>
<feature type="domain" description="Ty3 transposon capsid-like protein" evidence="2">
    <location>
        <begin position="171"/>
        <end position="336"/>
    </location>
</feature>
<feature type="compositionally biased region" description="Low complexity" evidence="1">
    <location>
        <begin position="365"/>
        <end position="375"/>
    </location>
</feature>